<protein>
    <submittedName>
        <fullName evidence="15">Acyl-CoA desaturase 1</fullName>
    </submittedName>
</protein>
<evidence type="ECO:0000256" key="6">
    <source>
        <dbReference type="ARBA" id="ARBA00022989"/>
    </source>
</evidence>
<dbReference type="GO" id="GO:0006636">
    <property type="term" value="P:unsaturated fatty acid biosynthetic process"/>
    <property type="evidence" value="ECO:0007669"/>
    <property type="project" value="TreeGrafter"/>
</dbReference>
<keyword evidence="7 12" id="KW-0560">Oxidoreductase</keyword>
<evidence type="ECO:0000256" key="4">
    <source>
        <dbReference type="ARBA" id="ARBA00022692"/>
    </source>
</evidence>
<proteinExistence type="inferred from homology"/>
<evidence type="ECO:0000256" key="1">
    <source>
        <dbReference type="ARBA" id="ARBA00004141"/>
    </source>
</evidence>
<evidence type="ECO:0000256" key="11">
    <source>
        <dbReference type="ARBA" id="ARBA00023160"/>
    </source>
</evidence>
<comment type="domain">
    <text evidence="12">The histidine box domains are involved in binding the catalytic metal ions.</text>
</comment>
<comment type="cofactor">
    <cofactor evidence="12">
        <name>Fe(2+)</name>
        <dbReference type="ChEBI" id="CHEBI:29033"/>
    </cofactor>
</comment>
<feature type="transmembrane region" description="Helical" evidence="13">
    <location>
        <begin position="327"/>
        <end position="348"/>
    </location>
</feature>
<evidence type="ECO:0000313" key="15">
    <source>
        <dbReference type="EMBL" id="OXA43408.1"/>
    </source>
</evidence>
<feature type="transmembrane region" description="Helical" evidence="13">
    <location>
        <begin position="222"/>
        <end position="241"/>
    </location>
</feature>
<sequence>MALKTSTASKNHVFFKRAQLGPKENEEGVITKGDKTRQNFADENDNHVETLASSEVENHVESEEEEVPYRVEIAWRSTIILSVIHFMGIWGLINLLVGKIYLKSFAIQWVIGQMGALGTTGGAHRYWAHRSYRATRPLQIFLAFCQTISVQNSIYEWVRDHRVHHKFTETNADPHNAKRGFFFAHMGWLMVRKHPDVIRKGATVDMSDLENDPVVSFQRRHYLPLITIIAFILPTVIVAWSGETWLNSWLLTMFRYILALHLTWLVNSAAHLYGMRPYDKGISPRECWYVSMFALGEANLMMLIILITPKHNYHHVYPQDYRTSEFGIYHTNLTALFIDMCAYFGWVYGRKTVPKRIVEARVLRTGDGSEYRHH</sequence>
<gene>
    <name evidence="15" type="ORF">Fcan01_21747</name>
</gene>
<reference evidence="15 16" key="1">
    <citation type="submission" date="2015-12" db="EMBL/GenBank/DDBJ databases">
        <title>The genome of Folsomia candida.</title>
        <authorList>
            <person name="Faddeeva A."/>
            <person name="Derks M.F."/>
            <person name="Anvar Y."/>
            <person name="Smit S."/>
            <person name="Van Straalen N."/>
            <person name="Roelofs D."/>
        </authorList>
    </citation>
    <scope>NUCLEOTIDE SEQUENCE [LARGE SCALE GENOMIC DNA]</scope>
    <source>
        <strain evidence="15 16">VU population</strain>
        <tissue evidence="15">Whole body</tissue>
    </source>
</reference>
<comment type="similarity">
    <text evidence="2 12">Belongs to the fatty acid desaturase type 1 family.</text>
</comment>
<keyword evidence="3 12" id="KW-0444">Lipid biosynthesis</keyword>
<comment type="caution">
    <text evidence="15">The sequence shown here is derived from an EMBL/GenBank/DDBJ whole genome shotgun (WGS) entry which is preliminary data.</text>
</comment>
<dbReference type="Proteomes" id="UP000198287">
    <property type="component" value="Unassembled WGS sequence"/>
</dbReference>
<dbReference type="GO" id="GO:0004768">
    <property type="term" value="F:stearoyl-CoA 9-desaturase activity"/>
    <property type="evidence" value="ECO:0007669"/>
    <property type="project" value="TreeGrafter"/>
</dbReference>
<keyword evidence="10 13" id="KW-0472">Membrane</keyword>
<dbReference type="CDD" id="cd03505">
    <property type="entry name" value="Delta9-FADS-like"/>
    <property type="match status" value="1"/>
</dbReference>
<evidence type="ECO:0000256" key="3">
    <source>
        <dbReference type="ARBA" id="ARBA00022516"/>
    </source>
</evidence>
<keyword evidence="5" id="KW-0276">Fatty acid metabolism</keyword>
<evidence type="ECO:0000256" key="5">
    <source>
        <dbReference type="ARBA" id="ARBA00022832"/>
    </source>
</evidence>
<evidence type="ECO:0000256" key="7">
    <source>
        <dbReference type="ARBA" id="ARBA00023002"/>
    </source>
</evidence>
<comment type="subcellular location">
    <subcellularLocation>
        <location evidence="1">Membrane</location>
        <topology evidence="1">Multi-pass membrane protein</topology>
    </subcellularLocation>
</comment>
<feature type="transmembrane region" description="Helical" evidence="13">
    <location>
        <begin position="287"/>
        <end position="307"/>
    </location>
</feature>
<dbReference type="PRINTS" id="PR00075">
    <property type="entry name" value="FACDDSATRASE"/>
</dbReference>
<dbReference type="OrthoDB" id="10260134at2759"/>
<dbReference type="OMA" id="ISPRECW"/>
<accession>A0A226DEJ9</accession>
<evidence type="ECO:0000259" key="14">
    <source>
        <dbReference type="Pfam" id="PF00487"/>
    </source>
</evidence>
<dbReference type="InterPro" id="IPR015876">
    <property type="entry name" value="Acyl-CoA_DS"/>
</dbReference>
<evidence type="ECO:0000256" key="9">
    <source>
        <dbReference type="ARBA" id="ARBA00023098"/>
    </source>
</evidence>
<keyword evidence="16" id="KW-1185">Reference proteome</keyword>
<keyword evidence="6 13" id="KW-1133">Transmembrane helix</keyword>
<evidence type="ECO:0000256" key="12">
    <source>
        <dbReference type="RuleBase" id="RU000581"/>
    </source>
</evidence>
<evidence type="ECO:0000313" key="16">
    <source>
        <dbReference type="Proteomes" id="UP000198287"/>
    </source>
</evidence>
<dbReference type="Pfam" id="PF00487">
    <property type="entry name" value="FA_desaturase"/>
    <property type="match status" value="1"/>
</dbReference>
<keyword evidence="8" id="KW-0408">Iron</keyword>
<dbReference type="GO" id="GO:0005506">
    <property type="term" value="F:iron ion binding"/>
    <property type="evidence" value="ECO:0007669"/>
    <property type="project" value="TreeGrafter"/>
</dbReference>
<evidence type="ECO:0000256" key="10">
    <source>
        <dbReference type="ARBA" id="ARBA00023136"/>
    </source>
</evidence>
<feature type="transmembrane region" description="Helical" evidence="13">
    <location>
        <begin position="73"/>
        <end position="97"/>
    </location>
</feature>
<feature type="transmembrane region" description="Helical" evidence="13">
    <location>
        <begin position="253"/>
        <end position="275"/>
    </location>
</feature>
<evidence type="ECO:0000256" key="13">
    <source>
        <dbReference type="SAM" id="Phobius"/>
    </source>
</evidence>
<dbReference type="PANTHER" id="PTHR11351:SF31">
    <property type="entry name" value="DESATURASE 1, ISOFORM A-RELATED"/>
    <property type="match status" value="1"/>
</dbReference>
<dbReference type="InterPro" id="IPR005804">
    <property type="entry name" value="FA_desaturase_dom"/>
</dbReference>
<dbReference type="EMBL" id="LNIX01000022">
    <property type="protein sequence ID" value="OXA43408.1"/>
    <property type="molecule type" value="Genomic_DNA"/>
</dbReference>
<dbReference type="PANTHER" id="PTHR11351">
    <property type="entry name" value="ACYL-COA DESATURASE"/>
    <property type="match status" value="1"/>
</dbReference>
<keyword evidence="11 12" id="KW-0275">Fatty acid biosynthesis</keyword>
<dbReference type="AlphaFoldDB" id="A0A226DEJ9"/>
<keyword evidence="4 12" id="KW-0812">Transmembrane</keyword>
<evidence type="ECO:0000256" key="8">
    <source>
        <dbReference type="ARBA" id="ARBA00023004"/>
    </source>
</evidence>
<evidence type="ECO:0000256" key="2">
    <source>
        <dbReference type="ARBA" id="ARBA00009295"/>
    </source>
</evidence>
<dbReference type="GO" id="GO:0005789">
    <property type="term" value="C:endoplasmic reticulum membrane"/>
    <property type="evidence" value="ECO:0007669"/>
    <property type="project" value="TreeGrafter"/>
</dbReference>
<keyword evidence="9" id="KW-0443">Lipid metabolism</keyword>
<name>A0A226DEJ9_FOLCA</name>
<organism evidence="15 16">
    <name type="scientific">Folsomia candida</name>
    <name type="common">Springtail</name>
    <dbReference type="NCBI Taxonomy" id="158441"/>
    <lineage>
        <taxon>Eukaryota</taxon>
        <taxon>Metazoa</taxon>
        <taxon>Ecdysozoa</taxon>
        <taxon>Arthropoda</taxon>
        <taxon>Hexapoda</taxon>
        <taxon>Collembola</taxon>
        <taxon>Entomobryomorpha</taxon>
        <taxon>Isotomoidea</taxon>
        <taxon>Isotomidae</taxon>
        <taxon>Proisotominae</taxon>
        <taxon>Folsomia</taxon>
    </lineage>
</organism>
<feature type="domain" description="Fatty acid desaturase" evidence="14">
    <location>
        <begin position="109"/>
        <end position="337"/>
    </location>
</feature>